<dbReference type="InterPro" id="IPR003526">
    <property type="entry name" value="MECDP_synthase"/>
</dbReference>
<feature type="binding site" evidence="14">
    <location>
        <position position="259"/>
    </location>
    <ligand>
        <name>a divalent metal cation</name>
        <dbReference type="ChEBI" id="CHEBI:60240"/>
    </ligand>
</feature>
<dbReference type="Gene3D" id="3.90.550.10">
    <property type="entry name" value="Spore Coat Polysaccharide Biosynthesis Protein SpsA, Chain A"/>
    <property type="match status" value="1"/>
</dbReference>
<dbReference type="InterPro" id="IPR001228">
    <property type="entry name" value="IspD"/>
</dbReference>
<feature type="domain" description="2-C-methyl-D-erythritol 2,4-cyclodiphosphate synthase" evidence="15">
    <location>
        <begin position="219"/>
        <end position="371"/>
    </location>
</feature>
<dbReference type="SUPFAM" id="SSF69765">
    <property type="entry name" value="IpsF-like"/>
    <property type="match status" value="1"/>
</dbReference>
<dbReference type="CDD" id="cd02516">
    <property type="entry name" value="CDP-ME_synthetase"/>
    <property type="match status" value="1"/>
</dbReference>
<evidence type="ECO:0000256" key="13">
    <source>
        <dbReference type="ARBA" id="ARBA00023268"/>
    </source>
</evidence>
<evidence type="ECO:0000256" key="1">
    <source>
        <dbReference type="ARBA" id="ARBA00000200"/>
    </source>
</evidence>
<keyword evidence="11 14" id="KW-0414">Isoprene biosynthesis</keyword>
<dbReference type="HOGENOM" id="CLU_042800_0_0_5"/>
<protein>
    <recommendedName>
        <fullName evidence="14">Bifunctional enzyme IspD/IspF</fullName>
    </recommendedName>
    <domain>
        <recommendedName>
            <fullName evidence="14">2-C-methyl-D-erythritol 4-phosphate cytidylyltransferase</fullName>
            <ecNumber evidence="14">2.7.7.60</ecNumber>
        </recommendedName>
        <alternativeName>
            <fullName evidence="14">4-diphosphocytidyl-2C-methyl-D-erythritol synthase</fullName>
        </alternativeName>
        <alternativeName>
            <fullName evidence="14">MEP cytidylyltransferase</fullName>
            <shortName evidence="14">MCT</shortName>
        </alternativeName>
    </domain>
    <domain>
        <recommendedName>
            <fullName evidence="14">2-C-methyl-D-erythritol 2,4-cyclodiphosphate synthase</fullName>
            <shortName evidence="14">MECDP-synthase</shortName>
            <shortName evidence="14">MECPP-synthase</shortName>
            <shortName evidence="14">MECPS</shortName>
            <ecNumber evidence="14">4.6.1.12</ecNumber>
        </recommendedName>
    </domain>
</protein>
<dbReference type="GO" id="GO:0046872">
    <property type="term" value="F:metal ion binding"/>
    <property type="evidence" value="ECO:0007669"/>
    <property type="project" value="UniProtKB-KW"/>
</dbReference>
<dbReference type="GO" id="GO:0008685">
    <property type="term" value="F:2-C-methyl-D-erythritol 2,4-cyclodiphosphate synthase activity"/>
    <property type="evidence" value="ECO:0007669"/>
    <property type="project" value="UniProtKB-UniRule"/>
</dbReference>
<comment type="similarity">
    <text evidence="14">In the C-terminal section; belongs to the IspF family.</text>
</comment>
<dbReference type="HAMAP" id="MF_00108">
    <property type="entry name" value="IspD"/>
    <property type="match status" value="1"/>
</dbReference>
<dbReference type="InterPro" id="IPR034683">
    <property type="entry name" value="IspD/TarI"/>
</dbReference>
<evidence type="ECO:0000256" key="12">
    <source>
        <dbReference type="ARBA" id="ARBA00023239"/>
    </source>
</evidence>
<feature type="region of interest" description="2-C-methyl-D-erythritol 4-phosphate cytidylyltransferase" evidence="14">
    <location>
        <begin position="1"/>
        <end position="218"/>
    </location>
</feature>
<gene>
    <name evidence="14" type="primary">ispDF</name>
    <name evidence="16" type="ORF">Rumeso_04677</name>
</gene>
<reference evidence="16 17" key="1">
    <citation type="submission" date="2013-02" db="EMBL/GenBank/DDBJ databases">
        <authorList>
            <person name="Fiebig A."/>
            <person name="Goeker M."/>
            <person name="Klenk H.-P.P."/>
        </authorList>
    </citation>
    <scope>NUCLEOTIDE SEQUENCE [LARGE SCALE GENOMIC DNA]</scope>
    <source>
        <strain evidence="16 17">DSM 19309</strain>
    </source>
</reference>
<feature type="binding site" evidence="14">
    <location>
        <begin position="251"/>
        <end position="252"/>
    </location>
    <ligand>
        <name>4-CDP-2-C-methyl-D-erythritol 2-phosphate</name>
        <dbReference type="ChEBI" id="CHEBI:57919"/>
    </ligand>
</feature>
<evidence type="ECO:0000313" key="17">
    <source>
        <dbReference type="Proteomes" id="UP000019666"/>
    </source>
</evidence>
<keyword evidence="10 14" id="KW-0479">Metal-binding</keyword>
<feature type="site" description="Transition state stabilizer" evidence="14">
    <location>
        <position position="350"/>
    </location>
</feature>
<dbReference type="HAMAP" id="MF_01520">
    <property type="entry name" value="IspDF"/>
    <property type="match status" value="1"/>
</dbReference>
<evidence type="ECO:0000313" key="16">
    <source>
        <dbReference type="EMBL" id="EYD73556.1"/>
    </source>
</evidence>
<feature type="binding site" evidence="14">
    <location>
        <begin position="273"/>
        <end position="275"/>
    </location>
    <ligand>
        <name>4-CDP-2-C-methyl-D-erythritol 2-phosphate</name>
        <dbReference type="ChEBI" id="CHEBI:57919"/>
    </ligand>
</feature>
<evidence type="ECO:0000256" key="7">
    <source>
        <dbReference type="ARBA" id="ARBA00009789"/>
    </source>
</evidence>
<name>A0A017HGV8_9RHOB</name>
<dbReference type="GO" id="GO:0019288">
    <property type="term" value="P:isopentenyl diphosphate biosynthetic process, methylerythritol 4-phosphate pathway"/>
    <property type="evidence" value="ECO:0007669"/>
    <property type="project" value="UniProtKB-UniRule"/>
</dbReference>
<dbReference type="InterPro" id="IPR026596">
    <property type="entry name" value="IspD/F"/>
</dbReference>
<evidence type="ECO:0000259" key="15">
    <source>
        <dbReference type="Pfam" id="PF02542"/>
    </source>
</evidence>
<comment type="pathway">
    <text evidence="5 14">Isoprenoid biosynthesis; isopentenyl diphosphate biosynthesis via DXP pathway; isopentenyl diphosphate from 1-deoxy-D-xylulose 5-phosphate: step 2/6.</text>
</comment>
<dbReference type="Proteomes" id="UP000019666">
    <property type="component" value="Unassembled WGS sequence"/>
</dbReference>
<keyword evidence="13 14" id="KW-0511">Multifunctional enzyme</keyword>
<dbReference type="NCBIfam" id="TIGR00453">
    <property type="entry name" value="ispD"/>
    <property type="match status" value="1"/>
</dbReference>
<feature type="binding site" evidence="14">
    <location>
        <position position="356"/>
    </location>
    <ligand>
        <name>4-CDP-2-C-methyl-D-erythritol 2-phosphate</name>
        <dbReference type="ChEBI" id="CHEBI:57919"/>
    </ligand>
</feature>
<evidence type="ECO:0000256" key="8">
    <source>
        <dbReference type="ARBA" id="ARBA00022679"/>
    </source>
</evidence>
<keyword evidence="8 14" id="KW-0808">Transferase</keyword>
<feature type="binding site" evidence="14">
    <location>
        <position position="359"/>
    </location>
    <ligand>
        <name>4-CDP-2-C-methyl-D-erythritol 2-phosphate</name>
        <dbReference type="ChEBI" id="CHEBI:57919"/>
    </ligand>
</feature>
<proteinExistence type="inferred from homology"/>
<dbReference type="OrthoDB" id="9804336at2"/>
<dbReference type="HAMAP" id="MF_00107">
    <property type="entry name" value="IspF"/>
    <property type="match status" value="1"/>
</dbReference>
<evidence type="ECO:0000256" key="4">
    <source>
        <dbReference type="ARBA" id="ARBA00004709"/>
    </source>
</evidence>
<sequence length="374" mass="38883">MRVAGIIVAGGRGTRFGGAPKQWRELAGRSVADHAVRALDRAGLSPLVLVHHPDDAEQAAHAHPGLILAPGGATRAESVRAGLEALAADPPDLVLIHDAARPCVTPTLVARVVEALSRHDGAAPALPVTDALWRGAAAVQGTQPREGLWRAQTPQGFRFGPILAAHRGHPGSAADDVEVARDAGLTVAIVPGEEDNLKVTHPGDLERAARILGDRMDVRTGHGYDVHAFGPGDHVMLCGVRVPHSQGVVAHSDGDVGLHALTDAILGALADGDIGQHFPPSDPRWKGAASHQFLRHAKSLADEAGFRVTHVDVTLVCESPKVGPHAPAMRATIAEALGLSPDRVSVKATTSERLGFTGRREGIAALATATLVSP</sequence>
<dbReference type="InterPro" id="IPR029044">
    <property type="entry name" value="Nucleotide-diphossugar_trans"/>
</dbReference>
<dbReference type="EC" id="4.6.1.12" evidence="14"/>
<dbReference type="PROSITE" id="PS01350">
    <property type="entry name" value="ISPF"/>
    <property type="match status" value="1"/>
</dbReference>
<dbReference type="FunFam" id="3.30.1330.50:FF:000003">
    <property type="entry name" value="2-C-methyl-D-erythritol 2,4-cyclodiphosphate synthase"/>
    <property type="match status" value="1"/>
</dbReference>
<feature type="site" description="Positions MEP for the nucleophilic attack" evidence="14">
    <location>
        <position position="145"/>
    </location>
</feature>
<evidence type="ECO:0000256" key="11">
    <source>
        <dbReference type="ARBA" id="ARBA00023229"/>
    </source>
</evidence>
<dbReference type="Gene3D" id="3.30.1330.50">
    <property type="entry name" value="2-C-methyl-D-erythritol 2,4-cyclodiphosphate synthase"/>
    <property type="match status" value="1"/>
</dbReference>
<feature type="binding site" evidence="14">
    <location>
        <begin position="225"/>
        <end position="227"/>
    </location>
    <ligand>
        <name>4-CDP-2-C-methyl-D-erythritol 2-phosphate</name>
        <dbReference type="ChEBI" id="CHEBI:57919"/>
    </ligand>
</feature>
<comment type="catalytic activity">
    <reaction evidence="1 14">
        <text>4-CDP-2-C-methyl-D-erythritol 2-phosphate = 2-C-methyl-D-erythritol 2,4-cyclic diphosphate + CMP</text>
        <dbReference type="Rhea" id="RHEA:23864"/>
        <dbReference type="ChEBI" id="CHEBI:57919"/>
        <dbReference type="ChEBI" id="CHEBI:58483"/>
        <dbReference type="ChEBI" id="CHEBI:60377"/>
        <dbReference type="EC" id="4.6.1.12"/>
    </reaction>
</comment>
<comment type="caution">
    <text evidence="16">The sequence shown here is derived from an EMBL/GenBank/DDBJ whole genome shotgun (WGS) entry which is preliminary data.</text>
</comment>
<accession>A0A017HGV8</accession>
<dbReference type="NCBIfam" id="TIGR00151">
    <property type="entry name" value="ispF"/>
    <property type="match status" value="1"/>
</dbReference>
<comment type="catalytic activity">
    <reaction evidence="2 14">
        <text>2-C-methyl-D-erythritol 4-phosphate + CTP + H(+) = 4-CDP-2-C-methyl-D-erythritol + diphosphate</text>
        <dbReference type="Rhea" id="RHEA:13429"/>
        <dbReference type="ChEBI" id="CHEBI:15378"/>
        <dbReference type="ChEBI" id="CHEBI:33019"/>
        <dbReference type="ChEBI" id="CHEBI:37563"/>
        <dbReference type="ChEBI" id="CHEBI:57823"/>
        <dbReference type="ChEBI" id="CHEBI:58262"/>
        <dbReference type="EC" id="2.7.7.60"/>
    </reaction>
</comment>
<comment type="pathway">
    <text evidence="4 14">Isoprenoid biosynthesis; isopentenyl diphosphate biosynthesis via DXP pathway; isopentenyl diphosphate from 1-deoxy-D-xylulose 5-phosphate: step 4/6.</text>
</comment>
<dbReference type="RefSeq" id="WP_037279147.1">
    <property type="nucleotide sequence ID" value="NZ_KK088560.1"/>
</dbReference>
<dbReference type="Pfam" id="PF02542">
    <property type="entry name" value="YgbB"/>
    <property type="match status" value="1"/>
</dbReference>
<dbReference type="Pfam" id="PF01128">
    <property type="entry name" value="IspD"/>
    <property type="match status" value="1"/>
</dbReference>
<feature type="site" description="Positions MEP for the nucleophilic attack" evidence="14">
    <location>
        <position position="198"/>
    </location>
</feature>
<dbReference type="PROSITE" id="PS01295">
    <property type="entry name" value="ISPD"/>
    <property type="match status" value="1"/>
</dbReference>
<dbReference type="EMBL" id="AOSK01000130">
    <property type="protein sequence ID" value="EYD73556.1"/>
    <property type="molecule type" value="Genomic_DNA"/>
</dbReference>
<dbReference type="PANTHER" id="PTHR43181:SF1">
    <property type="entry name" value="2-C-METHYL-D-ERYTHRITOL 2,4-CYCLODIPHOSPHATE SYNTHASE, CHLOROPLASTIC"/>
    <property type="match status" value="1"/>
</dbReference>
<evidence type="ECO:0000256" key="5">
    <source>
        <dbReference type="ARBA" id="ARBA00004787"/>
    </source>
</evidence>
<evidence type="ECO:0000256" key="9">
    <source>
        <dbReference type="ARBA" id="ARBA00022695"/>
    </source>
</evidence>
<keyword evidence="17" id="KW-1185">Reference proteome</keyword>
<comment type="similarity">
    <text evidence="7">Belongs to the IspD/TarI cytidylyltransferase family. IspD subfamily.</text>
</comment>
<dbReference type="AlphaFoldDB" id="A0A017HGV8"/>
<keyword evidence="9 14" id="KW-0548">Nucleotidyltransferase</keyword>
<dbReference type="InterPro" id="IPR036571">
    <property type="entry name" value="MECDP_synthase_sf"/>
</dbReference>
<evidence type="ECO:0000256" key="2">
    <source>
        <dbReference type="ARBA" id="ARBA00001282"/>
    </source>
</evidence>
<comment type="similarity">
    <text evidence="14">In the N-terminal section; belongs to the IspD/TarI cytidylyltransferase family. IspD subfamily.</text>
</comment>
<dbReference type="GO" id="GO:0016114">
    <property type="term" value="P:terpenoid biosynthetic process"/>
    <property type="evidence" value="ECO:0007669"/>
    <property type="project" value="InterPro"/>
</dbReference>
<dbReference type="NCBIfam" id="NF006899">
    <property type="entry name" value="PRK09382.1"/>
    <property type="match status" value="1"/>
</dbReference>
<evidence type="ECO:0000256" key="6">
    <source>
        <dbReference type="ARBA" id="ARBA00008480"/>
    </source>
</evidence>
<comment type="similarity">
    <text evidence="6">Belongs to the IspF family.</text>
</comment>
<dbReference type="InterPro" id="IPR018294">
    <property type="entry name" value="ISPD_synthase_CS"/>
</dbReference>
<comment type="function">
    <text evidence="14">Bifunctional enzyme that catalyzes the formation of 4-diphosphocytidyl-2-C-methyl-D-erythritol from CTP and 2-C-methyl-D-erythritol 4-phosphate (MEP) (IspD), and catalyzes the conversion of 4-diphosphocytidyl-2-C-methyl-D-erythritol 2-phosphate (CDP-ME2P) to 2-C-methyl-D-erythritol 2,4-cyclodiphosphate (ME-CPP) with a corresponding release of cytidine 5-monophosphate (CMP) (IspF).</text>
</comment>
<feature type="site" description="Transition state stabilizer" evidence="14">
    <location>
        <position position="21"/>
    </location>
</feature>
<feature type="binding site" evidence="14">
    <location>
        <begin position="349"/>
        <end position="352"/>
    </location>
    <ligand>
        <name>4-CDP-2-C-methyl-D-erythritol 2-phosphate</name>
        <dbReference type="ChEBI" id="CHEBI:57919"/>
    </ligand>
</feature>
<feature type="site" description="Transition state stabilizer" evidence="14">
    <location>
        <position position="15"/>
    </location>
</feature>
<dbReference type="InterPro" id="IPR020555">
    <property type="entry name" value="MECDP_synthase_CS"/>
</dbReference>
<dbReference type="GO" id="GO:0050518">
    <property type="term" value="F:2-C-methyl-D-erythritol 4-phosphate cytidylyltransferase activity"/>
    <property type="evidence" value="ECO:0007669"/>
    <property type="project" value="UniProtKB-UniRule"/>
</dbReference>
<dbReference type="PANTHER" id="PTHR43181">
    <property type="entry name" value="2-C-METHYL-D-ERYTHRITOL 2,4-CYCLODIPHOSPHATE SYNTHASE, CHLOROPLASTIC"/>
    <property type="match status" value="1"/>
</dbReference>
<dbReference type="EC" id="2.7.7.60" evidence="14"/>
<comment type="caution">
    <text evidence="14">Lacks conserved residue(s) required for the propagation of feature annotation.</text>
</comment>
<dbReference type="PATRIC" id="fig|442562.3.peg.4607"/>
<evidence type="ECO:0000256" key="10">
    <source>
        <dbReference type="ARBA" id="ARBA00022723"/>
    </source>
</evidence>
<feature type="binding site" evidence="14">
    <location>
        <position position="227"/>
    </location>
    <ligand>
        <name>a divalent metal cation</name>
        <dbReference type="ChEBI" id="CHEBI:60240"/>
    </ligand>
</feature>
<evidence type="ECO:0000256" key="3">
    <source>
        <dbReference type="ARBA" id="ARBA00001968"/>
    </source>
</evidence>
<feature type="binding site" evidence="14">
    <location>
        <position position="225"/>
    </location>
    <ligand>
        <name>a divalent metal cation</name>
        <dbReference type="ChEBI" id="CHEBI:60240"/>
    </ligand>
</feature>
<dbReference type="STRING" id="442562.Rumeso_04677"/>
<feature type="site" description="Transition state stabilizer" evidence="14">
    <location>
        <position position="251"/>
    </location>
</feature>
<dbReference type="CDD" id="cd00554">
    <property type="entry name" value="MECDP_synthase"/>
    <property type="match status" value="1"/>
</dbReference>
<comment type="cofactor">
    <cofactor evidence="3 14">
        <name>a divalent metal cation</name>
        <dbReference type="ChEBI" id="CHEBI:60240"/>
    </cofactor>
</comment>
<evidence type="ECO:0000256" key="14">
    <source>
        <dbReference type="HAMAP-Rule" id="MF_01520"/>
    </source>
</evidence>
<dbReference type="UniPathway" id="UPA00056">
    <property type="reaction ID" value="UER00093"/>
</dbReference>
<organism evidence="16 17">
    <name type="scientific">Rubellimicrobium mesophilum DSM 19309</name>
    <dbReference type="NCBI Taxonomy" id="442562"/>
    <lineage>
        <taxon>Bacteria</taxon>
        <taxon>Pseudomonadati</taxon>
        <taxon>Pseudomonadota</taxon>
        <taxon>Alphaproteobacteria</taxon>
        <taxon>Rhodobacterales</taxon>
        <taxon>Roseobacteraceae</taxon>
        <taxon>Rubellimicrobium</taxon>
    </lineage>
</organism>
<feature type="region of interest" description="2-C-methyl-D-erythritol 2,4-cyclodiphosphate synthase" evidence="14">
    <location>
        <begin position="219"/>
        <end position="374"/>
    </location>
</feature>
<keyword evidence="12 14" id="KW-0456">Lyase</keyword>
<dbReference type="SUPFAM" id="SSF53448">
    <property type="entry name" value="Nucleotide-diphospho-sugar transferases"/>
    <property type="match status" value="1"/>
</dbReference>